<dbReference type="GO" id="GO:0006635">
    <property type="term" value="P:fatty acid beta-oxidation"/>
    <property type="evidence" value="ECO:0007669"/>
    <property type="project" value="UniProtKB-UniPathway"/>
</dbReference>
<reference evidence="9" key="2">
    <citation type="submission" date="2019-07" db="EMBL/GenBank/DDBJ databases">
        <authorList>
            <person name="Yang Y."/>
            <person name="Bocs S."/>
            <person name="Baudouin L."/>
        </authorList>
    </citation>
    <scope>NUCLEOTIDE SEQUENCE</scope>
    <source>
        <tissue evidence="9">Spear leaf of Hainan Tall coconut</tissue>
    </source>
</reference>
<dbReference type="GO" id="GO:0051750">
    <property type="term" value="F:delta(3,5)-delta(2,4)-dienoyl-CoA isomerase activity"/>
    <property type="evidence" value="ECO:0007669"/>
    <property type="project" value="TreeGrafter"/>
</dbReference>
<keyword evidence="4" id="KW-0276">Fatty acid metabolism</keyword>
<dbReference type="InterPro" id="IPR014748">
    <property type="entry name" value="Enoyl-CoA_hydra_C"/>
</dbReference>
<dbReference type="PANTHER" id="PTHR43149:SF1">
    <property type="entry name" value="DELTA(3,5)-DELTA(2,4)-DIENOYL-COA ISOMERASE, MITOCHONDRIAL"/>
    <property type="match status" value="1"/>
</dbReference>
<comment type="pathway">
    <text evidence="2">Lipid metabolism; fatty acid beta-oxidation.</text>
</comment>
<dbReference type="SUPFAM" id="SSF52096">
    <property type="entry name" value="ClpP/crotonase"/>
    <property type="match status" value="1"/>
</dbReference>
<evidence type="ECO:0000313" key="9">
    <source>
        <dbReference type="EMBL" id="KAG1363541.1"/>
    </source>
</evidence>
<dbReference type="FunFam" id="1.10.12.10:FF:000004">
    <property type="entry name" value="Delta3,5-delta2,4-dienoyl-CoA isomerase"/>
    <property type="match status" value="1"/>
</dbReference>
<evidence type="ECO:0000256" key="3">
    <source>
        <dbReference type="ARBA" id="ARBA00005254"/>
    </source>
</evidence>
<organism evidence="9 10">
    <name type="scientific">Cocos nucifera</name>
    <name type="common">Coconut palm</name>
    <dbReference type="NCBI Taxonomy" id="13894"/>
    <lineage>
        <taxon>Eukaryota</taxon>
        <taxon>Viridiplantae</taxon>
        <taxon>Streptophyta</taxon>
        <taxon>Embryophyta</taxon>
        <taxon>Tracheophyta</taxon>
        <taxon>Spermatophyta</taxon>
        <taxon>Magnoliopsida</taxon>
        <taxon>Liliopsida</taxon>
        <taxon>Arecaceae</taxon>
        <taxon>Arecoideae</taxon>
        <taxon>Cocoseae</taxon>
        <taxon>Attaleinae</taxon>
        <taxon>Cocos</taxon>
    </lineage>
</organism>
<dbReference type="GO" id="GO:0005777">
    <property type="term" value="C:peroxisome"/>
    <property type="evidence" value="ECO:0007669"/>
    <property type="project" value="UniProtKB-SubCell"/>
</dbReference>
<keyword evidence="5" id="KW-0007">Acetylation</keyword>
<dbReference type="InterPro" id="IPR001753">
    <property type="entry name" value="Enoyl-CoA_hydra/iso"/>
</dbReference>
<evidence type="ECO:0000256" key="7">
    <source>
        <dbReference type="ARBA" id="ARBA00023140"/>
    </source>
</evidence>
<sequence length="285" mass="30362">MDAAEAEAELKKGFETLEVVQKDRSVPVYHIYLNRPAQRNALTLSFFSELPRALAALDRLLSARALVISGHGPHFCAGIDLSSLASITAAPSSDDPAAVRELLRRRILVLQDAISAVERCRKPVVAEIHGACVGGGVDLAAACDIRCCSEDAFFSVKEVDLALAADLGTLQRLPAIVGYGNATDLALTGRRVSASEAKAMGLVSRVFPSRQALEDGVAALASGLAEKSSLAVIGTKAVMLRSRDLTMDQGLDYVATWNAAMLMSRDLEEAVSAQLQKRKPVFSKL</sequence>
<evidence type="ECO:0000256" key="5">
    <source>
        <dbReference type="ARBA" id="ARBA00022990"/>
    </source>
</evidence>
<dbReference type="PANTHER" id="PTHR43149">
    <property type="entry name" value="ENOYL-COA HYDRATASE"/>
    <property type="match status" value="1"/>
</dbReference>
<comment type="caution">
    <text evidence="9">The sequence shown here is derived from an EMBL/GenBank/DDBJ whole genome shotgun (WGS) entry which is preliminary data.</text>
</comment>
<reference evidence="9" key="1">
    <citation type="journal article" date="2017" name="Gigascience">
        <title>The genome draft of coconut (Cocos nucifera).</title>
        <authorList>
            <person name="Xiao Y."/>
            <person name="Xu P."/>
            <person name="Fan H."/>
            <person name="Baudouin L."/>
            <person name="Xia W."/>
            <person name="Bocs S."/>
            <person name="Xu J."/>
            <person name="Li Q."/>
            <person name="Guo A."/>
            <person name="Zhou L."/>
            <person name="Li J."/>
            <person name="Wu Y."/>
            <person name="Ma Z."/>
            <person name="Armero A."/>
            <person name="Issali A.E."/>
            <person name="Liu N."/>
            <person name="Peng M."/>
            <person name="Yang Y."/>
        </authorList>
    </citation>
    <scope>NUCLEOTIDE SEQUENCE</scope>
    <source>
        <tissue evidence="9">Spear leaf of Hainan Tall coconut</tissue>
    </source>
</reference>
<evidence type="ECO:0000256" key="4">
    <source>
        <dbReference type="ARBA" id="ARBA00022832"/>
    </source>
</evidence>
<dbReference type="InterPro" id="IPR045002">
    <property type="entry name" value="Ech1-like"/>
</dbReference>
<keyword evidence="6" id="KW-0443">Lipid metabolism</keyword>
<evidence type="ECO:0000313" key="10">
    <source>
        <dbReference type="Proteomes" id="UP000797356"/>
    </source>
</evidence>
<dbReference type="Gene3D" id="3.90.226.10">
    <property type="entry name" value="2-enoyl-CoA Hydratase, Chain A, domain 1"/>
    <property type="match status" value="1"/>
</dbReference>
<keyword evidence="7" id="KW-0576">Peroxisome</keyword>
<dbReference type="Proteomes" id="UP000797356">
    <property type="component" value="Chromosome 11"/>
</dbReference>
<accession>A0A8K0INK4</accession>
<dbReference type="NCBIfam" id="NF004794">
    <property type="entry name" value="PRK06142.1"/>
    <property type="match status" value="1"/>
</dbReference>
<evidence type="ECO:0000256" key="2">
    <source>
        <dbReference type="ARBA" id="ARBA00005005"/>
    </source>
</evidence>
<dbReference type="CDD" id="cd06558">
    <property type="entry name" value="crotonase-like"/>
    <property type="match status" value="1"/>
</dbReference>
<comment type="similarity">
    <text evidence="3">Belongs to the enoyl-CoA hydratase/isomerase family.</text>
</comment>
<comment type="subcellular location">
    <subcellularLocation>
        <location evidence="1">Peroxisome</location>
    </subcellularLocation>
</comment>
<dbReference type="Gene3D" id="1.10.12.10">
    <property type="entry name" value="Lyase 2-enoyl-coa Hydratase, Chain A, domain 2"/>
    <property type="match status" value="1"/>
</dbReference>
<dbReference type="FunFam" id="3.90.226.10:FF:000024">
    <property type="entry name" value="Delta3,5-delta2,4-dienoyl-CoA isomerase"/>
    <property type="match status" value="1"/>
</dbReference>
<keyword evidence="8 9" id="KW-0413">Isomerase</keyword>
<evidence type="ECO:0000256" key="1">
    <source>
        <dbReference type="ARBA" id="ARBA00004275"/>
    </source>
</evidence>
<evidence type="ECO:0000256" key="8">
    <source>
        <dbReference type="ARBA" id="ARBA00023235"/>
    </source>
</evidence>
<protein>
    <submittedName>
        <fullName evidence="9">Delta(3,5)-Delta(2,4)-dienoyl-CoA isomerase, peroxisomal</fullName>
    </submittedName>
</protein>
<name>A0A8K0INK4_COCNU</name>
<gene>
    <name evidence="9" type="ORF">COCNU_11G003680</name>
</gene>
<dbReference type="UniPathway" id="UPA00659"/>
<proteinExistence type="inferred from homology"/>
<dbReference type="EMBL" id="CM017882">
    <property type="protein sequence ID" value="KAG1363541.1"/>
    <property type="molecule type" value="Genomic_DNA"/>
</dbReference>
<dbReference type="OrthoDB" id="14970at2759"/>
<dbReference type="Pfam" id="PF00378">
    <property type="entry name" value="ECH_1"/>
    <property type="match status" value="1"/>
</dbReference>
<dbReference type="AlphaFoldDB" id="A0A8K0INK4"/>
<dbReference type="InterPro" id="IPR029045">
    <property type="entry name" value="ClpP/crotonase-like_dom_sf"/>
</dbReference>
<evidence type="ECO:0000256" key="6">
    <source>
        <dbReference type="ARBA" id="ARBA00023098"/>
    </source>
</evidence>
<keyword evidence="10" id="KW-1185">Reference proteome</keyword>